<dbReference type="PRINTS" id="PR00378">
    <property type="entry name" value="LIIMPHPHTASE"/>
</dbReference>
<evidence type="ECO:0000313" key="11">
    <source>
        <dbReference type="EMBL" id="CAD8718841.1"/>
    </source>
</evidence>
<comment type="similarity">
    <text evidence="4 10">Belongs to the inositol monophosphatase superfamily.</text>
</comment>
<dbReference type="InterPro" id="IPR020583">
    <property type="entry name" value="Inositol_monoP_metal-BS"/>
</dbReference>
<dbReference type="CDD" id="cd01639">
    <property type="entry name" value="IMPase"/>
    <property type="match status" value="1"/>
</dbReference>
<evidence type="ECO:0000256" key="4">
    <source>
        <dbReference type="ARBA" id="ARBA00009759"/>
    </source>
</evidence>
<dbReference type="EC" id="3.1.3.25" evidence="10"/>
<feature type="binding site" evidence="9">
    <location>
        <position position="93"/>
    </location>
    <ligand>
        <name>Mg(2+)</name>
        <dbReference type="ChEBI" id="CHEBI:18420"/>
        <label>2</label>
    </ligand>
</feature>
<dbReference type="PANTHER" id="PTHR20854">
    <property type="entry name" value="INOSITOL MONOPHOSPHATASE"/>
    <property type="match status" value="1"/>
</dbReference>
<organism evidence="11">
    <name type="scientific">Mantoniella antarctica</name>
    <dbReference type="NCBI Taxonomy" id="81844"/>
    <lineage>
        <taxon>Eukaryota</taxon>
        <taxon>Viridiplantae</taxon>
        <taxon>Chlorophyta</taxon>
        <taxon>Mamiellophyceae</taxon>
        <taxon>Mamiellales</taxon>
        <taxon>Mamiellaceae</taxon>
        <taxon>Mantoniella</taxon>
    </lineage>
</organism>
<dbReference type="InterPro" id="IPR033942">
    <property type="entry name" value="IMPase"/>
</dbReference>
<reference evidence="11" key="1">
    <citation type="submission" date="2021-01" db="EMBL/GenBank/DDBJ databases">
        <authorList>
            <person name="Corre E."/>
            <person name="Pelletier E."/>
            <person name="Niang G."/>
            <person name="Scheremetjew M."/>
            <person name="Finn R."/>
            <person name="Kale V."/>
            <person name="Holt S."/>
            <person name="Cochrane G."/>
            <person name="Meng A."/>
            <person name="Brown T."/>
            <person name="Cohen L."/>
        </authorList>
    </citation>
    <scope>NUCLEOTIDE SEQUENCE</scope>
    <source>
        <strain evidence="11">SL-175</strain>
    </source>
</reference>
<evidence type="ECO:0000256" key="10">
    <source>
        <dbReference type="RuleBase" id="RU364068"/>
    </source>
</evidence>
<proteinExistence type="inferred from homology"/>
<evidence type="ECO:0000256" key="8">
    <source>
        <dbReference type="ARBA" id="ARBA00022842"/>
    </source>
</evidence>
<dbReference type="InterPro" id="IPR020552">
    <property type="entry name" value="Inositol_monoPase_Li-sen"/>
</dbReference>
<dbReference type="GO" id="GO:0046854">
    <property type="term" value="P:phosphatidylinositol phosphate biosynthetic process"/>
    <property type="evidence" value="ECO:0007669"/>
    <property type="project" value="InterPro"/>
</dbReference>
<dbReference type="UniPathway" id="UPA00823">
    <property type="reaction ID" value="UER00788"/>
</dbReference>
<sequence length="307" mass="31882">MTTEVDYDACLAVALEAARAAGAEILAAWDAERAVEYKGACDLVTATDKKCEDIIFALLRASFPTHTLVGEESVAEDGGRIPPTGHEPTWFVDPLDGTTNFVHGFPFTCVSIGLAVNKVPVLGVVLNPIIGETFAAVKGQGATRNGKPIRASAVTELGKALVATEIGVSRDAATVAAIMGRVQACIENCRSLRASGSCAMNMVGVAMGRLDAFYEIGFGGPWDCVGAAVIVTESGGVVLDPSGAAFDVGARRVLCGNSVVAHALVKVLATVGVAAVSTSHPVCISRPRALNRNHFKPSNIFSLYPEP</sequence>
<protein>
    <recommendedName>
        <fullName evidence="10">Inositol-1-monophosphatase</fullName>
        <ecNumber evidence="10">3.1.3.25</ecNumber>
    </recommendedName>
</protein>
<dbReference type="GO" id="GO:0007165">
    <property type="term" value="P:signal transduction"/>
    <property type="evidence" value="ECO:0007669"/>
    <property type="project" value="TreeGrafter"/>
</dbReference>
<evidence type="ECO:0000256" key="9">
    <source>
        <dbReference type="PIRSR" id="PIRSR600760-2"/>
    </source>
</evidence>
<dbReference type="Gene3D" id="3.30.540.10">
    <property type="entry name" value="Fructose-1,6-Bisphosphatase, subunit A, domain 1"/>
    <property type="match status" value="1"/>
</dbReference>
<dbReference type="PRINTS" id="PR00377">
    <property type="entry name" value="IMPHPHTASES"/>
</dbReference>
<dbReference type="Gene3D" id="3.40.190.80">
    <property type="match status" value="1"/>
</dbReference>
<dbReference type="PROSITE" id="PS00629">
    <property type="entry name" value="IMP_1"/>
    <property type="match status" value="1"/>
</dbReference>
<dbReference type="SUPFAM" id="SSF56655">
    <property type="entry name" value="Carbohydrate phosphatase"/>
    <property type="match status" value="1"/>
</dbReference>
<dbReference type="EMBL" id="HBFC01031185">
    <property type="protein sequence ID" value="CAD8718841.1"/>
    <property type="molecule type" value="Transcribed_RNA"/>
</dbReference>
<name>A0A7S0XI23_9CHLO</name>
<dbReference type="InterPro" id="IPR000760">
    <property type="entry name" value="Inositol_monophosphatase-like"/>
</dbReference>
<evidence type="ECO:0000256" key="6">
    <source>
        <dbReference type="ARBA" id="ARBA00022723"/>
    </source>
</evidence>
<dbReference type="GO" id="GO:0006021">
    <property type="term" value="P:inositol biosynthetic process"/>
    <property type="evidence" value="ECO:0007669"/>
    <property type="project" value="UniProtKB-UniPathway"/>
</dbReference>
<dbReference type="FunFam" id="3.40.190.80:FF:000002">
    <property type="entry name" value="Inositol-1-monophosphatase"/>
    <property type="match status" value="1"/>
</dbReference>
<dbReference type="GO" id="GO:0046872">
    <property type="term" value="F:metal ion binding"/>
    <property type="evidence" value="ECO:0007669"/>
    <property type="project" value="UniProtKB-KW"/>
</dbReference>
<feature type="binding site" evidence="9">
    <location>
        <position position="71"/>
    </location>
    <ligand>
        <name>Mg(2+)</name>
        <dbReference type="ChEBI" id="CHEBI:18420"/>
        <label>1</label>
        <note>catalytic</note>
    </ligand>
</feature>
<evidence type="ECO:0000256" key="3">
    <source>
        <dbReference type="ARBA" id="ARBA00005152"/>
    </source>
</evidence>
<evidence type="ECO:0000256" key="5">
    <source>
        <dbReference type="ARBA" id="ARBA00022671"/>
    </source>
</evidence>
<keyword evidence="6 9" id="KW-0479">Metal-binding</keyword>
<keyword evidence="5" id="KW-0452">Lithium</keyword>
<dbReference type="Pfam" id="PF00459">
    <property type="entry name" value="Inositol_P"/>
    <property type="match status" value="1"/>
</dbReference>
<dbReference type="AlphaFoldDB" id="A0A7S0XI23"/>
<keyword evidence="7 10" id="KW-0378">Hydrolase</keyword>
<dbReference type="FunFam" id="3.30.540.10:FF:000004">
    <property type="entry name" value="Inositol-1-monophosphatase"/>
    <property type="match status" value="1"/>
</dbReference>
<dbReference type="GO" id="GO:0008934">
    <property type="term" value="F:inositol monophosphate 1-phosphatase activity"/>
    <property type="evidence" value="ECO:0007669"/>
    <property type="project" value="InterPro"/>
</dbReference>
<evidence type="ECO:0000256" key="2">
    <source>
        <dbReference type="ARBA" id="ARBA00001946"/>
    </source>
</evidence>
<feature type="binding site" evidence="9">
    <location>
        <position position="95"/>
    </location>
    <ligand>
        <name>Mg(2+)</name>
        <dbReference type="ChEBI" id="CHEBI:18420"/>
        <label>1</label>
        <note>catalytic</note>
    </ligand>
</feature>
<evidence type="ECO:0000256" key="1">
    <source>
        <dbReference type="ARBA" id="ARBA00001033"/>
    </source>
</evidence>
<dbReference type="PANTHER" id="PTHR20854:SF4">
    <property type="entry name" value="INOSITOL-1-MONOPHOSPHATASE-RELATED"/>
    <property type="match status" value="1"/>
</dbReference>
<keyword evidence="8 9" id="KW-0460">Magnesium</keyword>
<feature type="binding site" evidence="9">
    <location>
        <position position="223"/>
    </location>
    <ligand>
        <name>Mg(2+)</name>
        <dbReference type="ChEBI" id="CHEBI:18420"/>
        <label>1</label>
        <note>catalytic</note>
    </ligand>
</feature>
<evidence type="ECO:0000256" key="7">
    <source>
        <dbReference type="ARBA" id="ARBA00022801"/>
    </source>
</evidence>
<feature type="binding site" evidence="9">
    <location>
        <position position="96"/>
    </location>
    <ligand>
        <name>Mg(2+)</name>
        <dbReference type="ChEBI" id="CHEBI:18420"/>
        <label>1</label>
        <note>catalytic</note>
    </ligand>
</feature>
<comment type="pathway">
    <text evidence="3 10">Polyol metabolism; myo-inositol biosynthesis; myo-inositol from D-glucose 6-phosphate: step 2/2.</text>
</comment>
<comment type="cofactor">
    <cofactor evidence="2 9 10">
        <name>Mg(2+)</name>
        <dbReference type="ChEBI" id="CHEBI:18420"/>
    </cofactor>
</comment>
<accession>A0A7S0XI23</accession>
<comment type="catalytic activity">
    <reaction evidence="1 10">
        <text>a myo-inositol phosphate + H2O = myo-inositol + phosphate</text>
        <dbReference type="Rhea" id="RHEA:24056"/>
        <dbReference type="ChEBI" id="CHEBI:15377"/>
        <dbReference type="ChEBI" id="CHEBI:17268"/>
        <dbReference type="ChEBI" id="CHEBI:43474"/>
        <dbReference type="ChEBI" id="CHEBI:84139"/>
        <dbReference type="EC" id="3.1.3.25"/>
    </reaction>
</comment>
<gene>
    <name evidence="11" type="ORF">MANT1106_LOCUS18508</name>
</gene>